<dbReference type="PANTHER" id="PTHR46060:SF1">
    <property type="entry name" value="MARINER MOS1 TRANSPOSASE-LIKE PROTEIN"/>
    <property type="match status" value="1"/>
</dbReference>
<sequence>MAEKDVHFCLVFQKEHTSDATLWELGDIQEVVGLSSKFLWRPRLVRAVSGDRPKPCSMRLWDVDVDLRRGSRELVVALLAAVEIKFTSLANVARLRHIQNLCGFSTPTAIGQSFIMTLYYRSCNGQIMTRSRNIPKKKDIMFSNLSTKDLAIVACILDEEEENSESEQKKRRRDPVEKLTDELAADCEEEGPEGISETTIASSYRLGQSTVQQIVGEVCSAIIKNMLSECIPTPAEAEWENIATKFLNLWDFPNCIGALDGKHVQIVAPNNTFPLKPNLMRAYPEPQASSDVEKAIFTTEGSKPNAFADQDLVGSCQSRSSPDSPEGAGSTHQQVRSSGDTPFSTGRGFPKFSVRGRTHTNDEPRSGRPKTATTPEIVDKIHHMVLADSRIKVHEIAEAVRMSDERVDDGQWLTHDFFLKSGACGRTERLPAAIRDVDIGREFGLSDALSEESPTLGAIMLPPALWSARDLRWPSRSPARFNRSQALKNCRSFQSQTVRINRTGLQNGYLLSTGCICYPGVNKGISQ</sequence>
<accession>A0A8J6HSI6</accession>
<evidence type="ECO:0000313" key="3">
    <source>
        <dbReference type="Proteomes" id="UP000719412"/>
    </source>
</evidence>
<protein>
    <recommendedName>
        <fullName evidence="4">DDE Tnp4 domain-containing protein</fullName>
    </recommendedName>
</protein>
<reference evidence="2" key="2">
    <citation type="submission" date="2021-08" db="EMBL/GenBank/DDBJ databases">
        <authorList>
            <person name="Eriksson T."/>
        </authorList>
    </citation>
    <scope>NUCLEOTIDE SEQUENCE</scope>
    <source>
        <strain evidence="2">Stoneville</strain>
        <tissue evidence="2">Whole head</tissue>
    </source>
</reference>
<evidence type="ECO:0008006" key="4">
    <source>
        <dbReference type="Google" id="ProtNLM"/>
    </source>
</evidence>
<dbReference type="PANTHER" id="PTHR46060">
    <property type="entry name" value="MARINER MOS1 TRANSPOSASE-LIKE PROTEIN"/>
    <property type="match status" value="1"/>
</dbReference>
<feature type="compositionally biased region" description="Polar residues" evidence="1">
    <location>
        <begin position="330"/>
        <end position="344"/>
    </location>
</feature>
<organism evidence="2 3">
    <name type="scientific">Tenebrio molitor</name>
    <name type="common">Yellow mealworm beetle</name>
    <dbReference type="NCBI Taxonomy" id="7067"/>
    <lineage>
        <taxon>Eukaryota</taxon>
        <taxon>Metazoa</taxon>
        <taxon>Ecdysozoa</taxon>
        <taxon>Arthropoda</taxon>
        <taxon>Hexapoda</taxon>
        <taxon>Insecta</taxon>
        <taxon>Pterygota</taxon>
        <taxon>Neoptera</taxon>
        <taxon>Endopterygota</taxon>
        <taxon>Coleoptera</taxon>
        <taxon>Polyphaga</taxon>
        <taxon>Cucujiformia</taxon>
        <taxon>Tenebrionidae</taxon>
        <taxon>Tenebrio</taxon>
    </lineage>
</organism>
<dbReference type="InterPro" id="IPR052709">
    <property type="entry name" value="Transposase-MT_Hybrid"/>
</dbReference>
<evidence type="ECO:0000313" key="2">
    <source>
        <dbReference type="EMBL" id="KAH0819857.1"/>
    </source>
</evidence>
<dbReference type="AlphaFoldDB" id="A0A8J6HSI6"/>
<comment type="caution">
    <text evidence="2">The sequence shown here is derived from an EMBL/GenBank/DDBJ whole genome shotgun (WGS) entry which is preliminary data.</text>
</comment>
<gene>
    <name evidence="2" type="ORF">GEV33_002934</name>
</gene>
<keyword evidence="3" id="KW-1185">Reference proteome</keyword>
<feature type="region of interest" description="Disordered" evidence="1">
    <location>
        <begin position="313"/>
        <end position="374"/>
    </location>
</feature>
<evidence type="ECO:0000256" key="1">
    <source>
        <dbReference type="SAM" id="MobiDB-lite"/>
    </source>
</evidence>
<proteinExistence type="predicted"/>
<dbReference type="Proteomes" id="UP000719412">
    <property type="component" value="Unassembled WGS sequence"/>
</dbReference>
<name>A0A8J6HSI6_TENMO</name>
<dbReference type="EMBL" id="JABDTM020013481">
    <property type="protein sequence ID" value="KAH0819857.1"/>
    <property type="molecule type" value="Genomic_DNA"/>
</dbReference>
<reference evidence="2" key="1">
    <citation type="journal article" date="2020" name="J Insects Food Feed">
        <title>The yellow mealworm (Tenebrio molitor) genome: a resource for the emerging insects as food and feed industry.</title>
        <authorList>
            <person name="Eriksson T."/>
            <person name="Andere A."/>
            <person name="Kelstrup H."/>
            <person name="Emery V."/>
            <person name="Picard C."/>
        </authorList>
    </citation>
    <scope>NUCLEOTIDE SEQUENCE</scope>
    <source>
        <strain evidence="2">Stoneville</strain>
        <tissue evidence="2">Whole head</tissue>
    </source>
</reference>